<sequence length="467" mass="52544">MRLPVIAVLCISFICGVAATVTSDDEPFLKIMARSTVYEVGETKAIFCKGKNLPEKIEWYSPSGNKVEERSIKNNRFYVERRVEDESNVAPLIIHNIKLTDGGNWTCKAGDFSESIEFIVGEKAILPIRNETRIGEEKRSVKLLCEAKGHPTPSVFWHKDGAREAISSENKEKYVIKQDHTLEIKNLNHNDVGTYVCKVRQKLLSHYTDKTIYLSVRHKPVLYNNSTNKYYTSKYKTEEIYAIVNETKNITCSAVADPLPTFRWYRRLESFDEELITEEDTVVNSEDGMHSTLILRMYDKDALGEYKCTANNSKGQESIIFHVSLGVKPDPPDFVSLVSANVSSLTFNVTCATCPMEMDENMYVDPENLTITGYTFQLVPVQEGYPPDWDQSKTFDEDIVDPFDTLFTIGPLPNNTEFHGRVCARNAAGSSDWLAIPGNPKTSSGASESLTAFITLVALLTALSCWL</sequence>
<dbReference type="Proteomes" id="UP000824533">
    <property type="component" value="Linkage Group LG15"/>
</dbReference>
<accession>A0ACC1CVY2</accession>
<proteinExistence type="predicted"/>
<keyword evidence="2" id="KW-1185">Reference proteome</keyword>
<dbReference type="EMBL" id="CM034401">
    <property type="protein sequence ID" value="KAJ0175720.1"/>
    <property type="molecule type" value="Genomic_DNA"/>
</dbReference>
<reference evidence="1 2" key="1">
    <citation type="journal article" date="2021" name="Front. Genet.">
        <title>Chromosome-Level Genome Assembly Reveals Significant Gene Expansion in the Toll and IMD Signaling Pathways of Dendrolimus kikuchii.</title>
        <authorList>
            <person name="Zhou J."/>
            <person name="Wu P."/>
            <person name="Xiong Z."/>
            <person name="Liu N."/>
            <person name="Zhao N."/>
            <person name="Ji M."/>
            <person name="Qiu Y."/>
            <person name="Yang B."/>
        </authorList>
    </citation>
    <scope>NUCLEOTIDE SEQUENCE [LARGE SCALE GENOMIC DNA]</scope>
    <source>
        <strain evidence="1">Ann1</strain>
    </source>
</reference>
<organism evidence="1 2">
    <name type="scientific">Dendrolimus kikuchii</name>
    <dbReference type="NCBI Taxonomy" id="765133"/>
    <lineage>
        <taxon>Eukaryota</taxon>
        <taxon>Metazoa</taxon>
        <taxon>Ecdysozoa</taxon>
        <taxon>Arthropoda</taxon>
        <taxon>Hexapoda</taxon>
        <taxon>Insecta</taxon>
        <taxon>Pterygota</taxon>
        <taxon>Neoptera</taxon>
        <taxon>Endopterygota</taxon>
        <taxon>Lepidoptera</taxon>
        <taxon>Glossata</taxon>
        <taxon>Ditrysia</taxon>
        <taxon>Bombycoidea</taxon>
        <taxon>Lasiocampidae</taxon>
        <taxon>Dendrolimus</taxon>
    </lineage>
</organism>
<comment type="caution">
    <text evidence="1">The sequence shown here is derived from an EMBL/GenBank/DDBJ whole genome shotgun (WGS) entry which is preliminary data.</text>
</comment>
<evidence type="ECO:0000313" key="1">
    <source>
        <dbReference type="EMBL" id="KAJ0175720.1"/>
    </source>
</evidence>
<gene>
    <name evidence="1" type="ORF">K1T71_008879</name>
</gene>
<evidence type="ECO:0000313" key="2">
    <source>
        <dbReference type="Proteomes" id="UP000824533"/>
    </source>
</evidence>
<name>A0ACC1CVY2_9NEOP</name>
<protein>
    <submittedName>
        <fullName evidence="1">Uncharacterized protein</fullName>
    </submittedName>
</protein>